<dbReference type="RefSeq" id="WP_213119794.1">
    <property type="nucleotide sequence ID" value="NZ_JAGYPF010000004.1"/>
</dbReference>
<protein>
    <submittedName>
        <fullName evidence="2">Zinc-ribbon domain-containing protein</fullName>
    </submittedName>
</protein>
<reference evidence="2" key="1">
    <citation type="submission" date="2021-05" db="EMBL/GenBank/DDBJ databases">
        <title>Novel Bacillus species.</title>
        <authorList>
            <person name="Liu G."/>
        </authorList>
    </citation>
    <scope>NUCLEOTIDE SEQUENCE</scope>
    <source>
        <strain evidence="2">FJAT-49825</strain>
    </source>
</reference>
<evidence type="ECO:0000259" key="1">
    <source>
        <dbReference type="Pfam" id="PF14311"/>
    </source>
</evidence>
<accession>A0A942UA87</accession>
<keyword evidence="3" id="KW-1185">Reference proteome</keyword>
<feature type="domain" description="Treble clef zinc finger" evidence="1">
    <location>
        <begin position="2"/>
        <end position="32"/>
    </location>
</feature>
<dbReference type="Proteomes" id="UP000679749">
    <property type="component" value="Unassembled WGS sequence"/>
</dbReference>
<proteinExistence type="predicted"/>
<evidence type="ECO:0000313" key="2">
    <source>
        <dbReference type="EMBL" id="MBS4215073.1"/>
    </source>
</evidence>
<dbReference type="InterPro" id="IPR025487">
    <property type="entry name" value="DUF4379"/>
</dbReference>
<dbReference type="Pfam" id="PF14311">
    <property type="entry name" value="DUF4379"/>
    <property type="match status" value="1"/>
</dbReference>
<name>A0A942UA87_9BACI</name>
<comment type="caution">
    <text evidence="2">The sequence shown here is derived from an EMBL/GenBank/DDBJ whole genome shotgun (WGS) entry which is preliminary data.</text>
</comment>
<sequence>MNPDELTIASQKKVFWKCSKGHEWEVAIYNRVLYVGF</sequence>
<dbReference type="EMBL" id="JAGYPF010000004">
    <property type="protein sequence ID" value="MBS4215073.1"/>
    <property type="molecule type" value="Genomic_DNA"/>
</dbReference>
<gene>
    <name evidence="2" type="ORF">KHA99_21740</name>
</gene>
<dbReference type="AlphaFoldDB" id="A0A942UA87"/>
<evidence type="ECO:0000313" key="3">
    <source>
        <dbReference type="Proteomes" id="UP000679749"/>
    </source>
</evidence>
<organism evidence="2 3">
    <name type="scientific">Neobacillus rhizophilus</name>
    <dbReference type="NCBI Taxonomy" id="2833579"/>
    <lineage>
        <taxon>Bacteria</taxon>
        <taxon>Bacillati</taxon>
        <taxon>Bacillota</taxon>
        <taxon>Bacilli</taxon>
        <taxon>Bacillales</taxon>
        <taxon>Bacillaceae</taxon>
        <taxon>Neobacillus</taxon>
    </lineage>
</organism>